<comment type="caution">
    <text evidence="4">The sequence shown here is derived from an EMBL/GenBank/DDBJ whole genome shotgun (WGS) entry which is preliminary data.</text>
</comment>
<dbReference type="EMBL" id="WCTM01000007">
    <property type="protein sequence ID" value="KAB4241655.1"/>
    <property type="molecule type" value="Genomic_DNA"/>
</dbReference>
<keyword evidence="1" id="KW-0328">Glycosyltransferase</keyword>
<organism evidence="4 5">
    <name type="scientific">Bacteroides uniformis</name>
    <dbReference type="NCBI Taxonomy" id="820"/>
    <lineage>
        <taxon>Bacteria</taxon>
        <taxon>Pseudomonadati</taxon>
        <taxon>Bacteroidota</taxon>
        <taxon>Bacteroidia</taxon>
        <taxon>Bacteroidales</taxon>
        <taxon>Bacteroidaceae</taxon>
        <taxon>Bacteroides</taxon>
    </lineage>
</organism>
<evidence type="ECO:0000256" key="2">
    <source>
        <dbReference type="ARBA" id="ARBA00022679"/>
    </source>
</evidence>
<dbReference type="SUPFAM" id="SSF53448">
    <property type="entry name" value="Nucleotide-diphospho-sugar transferases"/>
    <property type="match status" value="1"/>
</dbReference>
<dbReference type="InterPro" id="IPR002495">
    <property type="entry name" value="Glyco_trans_8"/>
</dbReference>
<gene>
    <name evidence="4" type="ORF">GAP41_13000</name>
</gene>
<protein>
    <submittedName>
        <fullName evidence="4">Glycosyltransferase family 8 protein</fullName>
    </submittedName>
</protein>
<keyword evidence="2 4" id="KW-0808">Transferase</keyword>
<dbReference type="CDD" id="cd04194">
    <property type="entry name" value="GT8_A4GalT_like"/>
    <property type="match status" value="1"/>
</dbReference>
<dbReference type="RefSeq" id="WP_130081272.1">
    <property type="nucleotide sequence ID" value="NZ_RCXX01000007.1"/>
</dbReference>
<sequence length="341" mass="39297">MVNEIMSDVVIASDRNYLHLVSICVVSLFETNPDRKLHIHLLSNGVDVEDLGVLKTIVERYQGELSIYPIENLRDRLTVDVPSTISVTSYARLFVGSILPENLDKVLYIDCDIIFNGDIRNLFDTDLADNLVGGVLDPLISCTYKKEIKIPMNEPYINAGVLIIPLNLWRSERMEQKFVDYLVANGGKVHHHDQGIINAVCAGRKKILAPQFNVMSNSLCYPWKELYKINTPFYNQEEYKKGISCPAIIHFTGAIYGRPWIVGCTHPYANKFLQFKTKTAYKNIPLKPNNQSILHHLEGTLYRLLPFELFKRYMQSIYYLSYFKHSIKKIKFNLLIDKMKK</sequence>
<dbReference type="PANTHER" id="PTHR13778">
    <property type="entry name" value="GLYCOSYLTRANSFERASE 8 DOMAIN-CONTAINING PROTEIN"/>
    <property type="match status" value="1"/>
</dbReference>
<dbReference type="GO" id="GO:0016757">
    <property type="term" value="F:glycosyltransferase activity"/>
    <property type="evidence" value="ECO:0007669"/>
    <property type="project" value="UniProtKB-KW"/>
</dbReference>
<proteinExistence type="predicted"/>
<dbReference type="Gene3D" id="3.90.550.10">
    <property type="entry name" value="Spore Coat Polysaccharide Biosynthesis Protein SpsA, Chain A"/>
    <property type="match status" value="1"/>
</dbReference>
<reference evidence="4 5" key="1">
    <citation type="journal article" date="2019" name="Nat. Med.">
        <title>A library of human gut bacterial isolates paired with longitudinal multiomics data enables mechanistic microbiome research.</title>
        <authorList>
            <person name="Poyet M."/>
            <person name="Groussin M."/>
            <person name="Gibbons S.M."/>
            <person name="Avila-Pacheco J."/>
            <person name="Jiang X."/>
            <person name="Kearney S.M."/>
            <person name="Perrotta A.R."/>
            <person name="Berdy B."/>
            <person name="Zhao S."/>
            <person name="Lieberman T.D."/>
            <person name="Swanson P.K."/>
            <person name="Smith M."/>
            <person name="Roesemann S."/>
            <person name="Alexander J.E."/>
            <person name="Rich S.A."/>
            <person name="Livny J."/>
            <person name="Vlamakis H."/>
            <person name="Clish C."/>
            <person name="Bullock K."/>
            <person name="Deik A."/>
            <person name="Scott J."/>
            <person name="Pierce K.A."/>
            <person name="Xavier R.J."/>
            <person name="Alm E.J."/>
        </authorList>
    </citation>
    <scope>NUCLEOTIDE SEQUENCE [LARGE SCALE GENOMIC DNA]</scope>
    <source>
        <strain evidence="4 5">BIOML-A6</strain>
    </source>
</reference>
<evidence type="ECO:0000313" key="4">
    <source>
        <dbReference type="EMBL" id="KAB4241655.1"/>
    </source>
</evidence>
<dbReference type="AlphaFoldDB" id="A0A4Q5E6W8"/>
<dbReference type="PANTHER" id="PTHR13778:SF47">
    <property type="entry name" value="LIPOPOLYSACCHARIDE 1,3-GALACTOSYLTRANSFERASE"/>
    <property type="match status" value="1"/>
</dbReference>
<dbReference type="InterPro" id="IPR029044">
    <property type="entry name" value="Nucleotide-diphossugar_trans"/>
</dbReference>
<dbReference type="Proteomes" id="UP000431575">
    <property type="component" value="Unassembled WGS sequence"/>
</dbReference>
<name>A0A4Q5E6W8_BACUN</name>
<accession>A0A4Q5E6W8</accession>
<evidence type="ECO:0000256" key="3">
    <source>
        <dbReference type="ARBA" id="ARBA00022723"/>
    </source>
</evidence>
<evidence type="ECO:0000256" key="1">
    <source>
        <dbReference type="ARBA" id="ARBA00022676"/>
    </source>
</evidence>
<dbReference type="GO" id="GO:0046872">
    <property type="term" value="F:metal ion binding"/>
    <property type="evidence" value="ECO:0007669"/>
    <property type="project" value="UniProtKB-KW"/>
</dbReference>
<evidence type="ECO:0000313" key="5">
    <source>
        <dbReference type="Proteomes" id="UP000431575"/>
    </source>
</evidence>
<dbReference type="InterPro" id="IPR050748">
    <property type="entry name" value="Glycosyltrans_8_dom-fam"/>
</dbReference>
<dbReference type="Pfam" id="PF01501">
    <property type="entry name" value="Glyco_transf_8"/>
    <property type="match status" value="1"/>
</dbReference>
<keyword evidence="3" id="KW-0479">Metal-binding</keyword>